<evidence type="ECO:0000313" key="11">
    <source>
        <dbReference type="EMBL" id="MBU3803200.1"/>
    </source>
</evidence>
<evidence type="ECO:0000256" key="10">
    <source>
        <dbReference type="RuleBase" id="RU004387"/>
    </source>
</evidence>
<evidence type="ECO:0000256" key="9">
    <source>
        <dbReference type="RuleBase" id="RU004386"/>
    </source>
</evidence>
<dbReference type="NCBIfam" id="NF002600">
    <property type="entry name" value="PRK02256.1"/>
    <property type="match status" value="1"/>
</dbReference>
<dbReference type="SUPFAM" id="SSF101821">
    <property type="entry name" value="Aminopeptidase/glucanase lid domain"/>
    <property type="match status" value="1"/>
</dbReference>
<gene>
    <name evidence="11" type="ORF">H9872_00355</name>
</gene>
<dbReference type="EC" id="3.4.11.-" evidence="10"/>
<dbReference type="PANTHER" id="PTHR28570">
    <property type="entry name" value="ASPARTYL AMINOPEPTIDASE"/>
    <property type="match status" value="1"/>
</dbReference>
<protein>
    <recommendedName>
        <fullName evidence="10">M18 family aminopeptidase</fullName>
        <ecNumber evidence="10">3.4.11.-</ecNumber>
    </recommendedName>
</protein>
<organism evidence="11 12">
    <name type="scientific">Candidatus Cellulosilyticum pullistercoris</name>
    <dbReference type="NCBI Taxonomy" id="2838521"/>
    <lineage>
        <taxon>Bacteria</taxon>
        <taxon>Bacillati</taxon>
        <taxon>Bacillota</taxon>
        <taxon>Clostridia</taxon>
        <taxon>Lachnospirales</taxon>
        <taxon>Cellulosilyticaceae</taxon>
        <taxon>Cellulosilyticum</taxon>
    </lineage>
</organism>
<accession>A0A9E2K9L8</accession>
<proteinExistence type="inferred from homology"/>
<comment type="cofactor">
    <cofactor evidence="1 10">
        <name>Zn(2+)</name>
        <dbReference type="ChEBI" id="CHEBI:29105"/>
    </cofactor>
</comment>
<dbReference type="PRINTS" id="PR00932">
    <property type="entry name" value="AMINO1PTASE"/>
</dbReference>
<dbReference type="SUPFAM" id="SSF53187">
    <property type="entry name" value="Zn-dependent exopeptidases"/>
    <property type="match status" value="1"/>
</dbReference>
<keyword evidence="3 9" id="KW-0031">Aminopeptidase</keyword>
<keyword evidence="4 9" id="KW-0645">Protease</keyword>
<evidence type="ECO:0000256" key="8">
    <source>
        <dbReference type="ARBA" id="ARBA00023049"/>
    </source>
</evidence>
<comment type="similarity">
    <text evidence="2 9">Belongs to the peptidase M18 family.</text>
</comment>
<comment type="caution">
    <text evidence="11">The sequence shown here is derived from an EMBL/GenBank/DDBJ whole genome shotgun (WGS) entry which is preliminary data.</text>
</comment>
<dbReference type="GO" id="GO:0006508">
    <property type="term" value="P:proteolysis"/>
    <property type="evidence" value="ECO:0007669"/>
    <property type="project" value="UniProtKB-KW"/>
</dbReference>
<reference evidence="11" key="2">
    <citation type="submission" date="2021-04" db="EMBL/GenBank/DDBJ databases">
        <authorList>
            <person name="Gilroy R."/>
        </authorList>
    </citation>
    <scope>NUCLEOTIDE SEQUENCE</scope>
    <source>
        <strain evidence="11">B5-657</strain>
    </source>
</reference>
<dbReference type="GO" id="GO:0008270">
    <property type="term" value="F:zinc ion binding"/>
    <property type="evidence" value="ECO:0007669"/>
    <property type="project" value="InterPro"/>
</dbReference>
<dbReference type="GO" id="GO:0008237">
    <property type="term" value="F:metallopeptidase activity"/>
    <property type="evidence" value="ECO:0007669"/>
    <property type="project" value="UniProtKB-KW"/>
</dbReference>
<dbReference type="Gene3D" id="2.30.250.10">
    <property type="entry name" value="Aminopeptidase i, Domain 2"/>
    <property type="match status" value="1"/>
</dbReference>
<evidence type="ECO:0000256" key="5">
    <source>
        <dbReference type="ARBA" id="ARBA00022723"/>
    </source>
</evidence>
<dbReference type="Pfam" id="PF02127">
    <property type="entry name" value="Peptidase_M18"/>
    <property type="match status" value="1"/>
</dbReference>
<evidence type="ECO:0000313" key="12">
    <source>
        <dbReference type="Proteomes" id="UP000824229"/>
    </source>
</evidence>
<dbReference type="CDD" id="cd05659">
    <property type="entry name" value="M18_API"/>
    <property type="match status" value="1"/>
</dbReference>
<keyword evidence="8 9" id="KW-0482">Metalloprotease</keyword>
<dbReference type="EMBL" id="JAHLFQ010000007">
    <property type="protein sequence ID" value="MBU3803200.1"/>
    <property type="molecule type" value="Genomic_DNA"/>
</dbReference>
<dbReference type="FunFam" id="2.30.250.10:FF:000006">
    <property type="entry name" value="Probable M18 family aminopeptidase 1"/>
    <property type="match status" value="1"/>
</dbReference>
<dbReference type="Gene3D" id="3.40.630.10">
    <property type="entry name" value="Zn peptidases"/>
    <property type="match status" value="1"/>
</dbReference>
<keyword evidence="6 9" id="KW-0378">Hydrolase</keyword>
<dbReference type="AlphaFoldDB" id="A0A9E2K9L8"/>
<dbReference type="GO" id="GO:0005737">
    <property type="term" value="C:cytoplasm"/>
    <property type="evidence" value="ECO:0007669"/>
    <property type="project" value="UniProtKB-ARBA"/>
</dbReference>
<dbReference type="GO" id="GO:0004177">
    <property type="term" value="F:aminopeptidase activity"/>
    <property type="evidence" value="ECO:0007669"/>
    <property type="project" value="UniProtKB-KW"/>
</dbReference>
<name>A0A9E2K9L8_9FIRM</name>
<sequence length="465" mass="51794">MKEELKKEYKNVWNTYTEEDKRALFAYGERYRQFISKNKTERECVRDMILQAEKAGYKNIETLIENNTAVGAGDKVYANYNDKTLVLFCVGEKPITEGMNLLGAHLDSPRLDLKPNPLYEDTDFAMLKTHYYGGVKKYQWVSMPLAIHGTVAKKDGSVVNLSIGEDPMDPVVGISDLLIHLASEQMQKKLSEAIKGEDLNICLGSIPLEGEEKEKVKANILKLLFEKYGMIEEDFVSAEIEIVPAGPARDYGLDRSMIIGYGQDDRVCAYASLEAQLEVENPVRTTATILVDKEEIGSVGASGMHSRFFENMVAELMNLCGCYSSLNLKRAMSRSKMLSSDVTAGYDPNHPTVLEKNNAAYFGKGVVFMKYTGSRGKSGSNEANAEYVAELRRIMAEENVTWQTAELGRIDLGGGGTIAYILAEYGMDVIDCGVPVHSMHAPWEITSKADLYEMRKAYVAFLKNA</sequence>
<dbReference type="InterPro" id="IPR001948">
    <property type="entry name" value="Peptidase_M18"/>
</dbReference>
<dbReference type="InterPro" id="IPR023358">
    <property type="entry name" value="Peptidase_M18_dom2"/>
</dbReference>
<evidence type="ECO:0000256" key="2">
    <source>
        <dbReference type="ARBA" id="ARBA00008290"/>
    </source>
</evidence>
<keyword evidence="5 9" id="KW-0479">Metal-binding</keyword>
<evidence type="ECO:0000256" key="3">
    <source>
        <dbReference type="ARBA" id="ARBA00022438"/>
    </source>
</evidence>
<evidence type="ECO:0000256" key="6">
    <source>
        <dbReference type="ARBA" id="ARBA00022801"/>
    </source>
</evidence>
<dbReference type="PANTHER" id="PTHR28570:SF2">
    <property type="entry name" value="M18 FAMILY AMINOPEPTIDASE 1-RELATED"/>
    <property type="match status" value="1"/>
</dbReference>
<evidence type="ECO:0000256" key="4">
    <source>
        <dbReference type="ARBA" id="ARBA00022670"/>
    </source>
</evidence>
<reference evidence="11" key="1">
    <citation type="journal article" date="2021" name="PeerJ">
        <title>Extensive microbial diversity within the chicken gut microbiome revealed by metagenomics and culture.</title>
        <authorList>
            <person name="Gilroy R."/>
            <person name="Ravi A."/>
            <person name="Getino M."/>
            <person name="Pursley I."/>
            <person name="Horton D.L."/>
            <person name="Alikhan N.F."/>
            <person name="Baker D."/>
            <person name="Gharbi K."/>
            <person name="Hall N."/>
            <person name="Watson M."/>
            <person name="Adriaenssens E.M."/>
            <person name="Foster-Nyarko E."/>
            <person name="Jarju S."/>
            <person name="Secka A."/>
            <person name="Antonio M."/>
            <person name="Oren A."/>
            <person name="Chaudhuri R.R."/>
            <person name="La Ragione R."/>
            <person name="Hildebrand F."/>
            <person name="Pallen M.J."/>
        </authorList>
    </citation>
    <scope>NUCLEOTIDE SEQUENCE</scope>
    <source>
        <strain evidence="11">B5-657</strain>
    </source>
</reference>
<dbReference type="Proteomes" id="UP000824229">
    <property type="component" value="Unassembled WGS sequence"/>
</dbReference>
<keyword evidence="7 9" id="KW-0862">Zinc</keyword>
<evidence type="ECO:0000256" key="7">
    <source>
        <dbReference type="ARBA" id="ARBA00022833"/>
    </source>
</evidence>
<evidence type="ECO:0000256" key="1">
    <source>
        <dbReference type="ARBA" id="ARBA00001947"/>
    </source>
</evidence>